<comment type="cofactor">
    <cofactor evidence="2">
        <name>Zn(2+)</name>
        <dbReference type="ChEBI" id="CHEBI:29105"/>
    </cofactor>
</comment>
<keyword evidence="10" id="KW-0862">Zinc</keyword>
<evidence type="ECO:0000259" key="14">
    <source>
        <dbReference type="Pfam" id="PF11940"/>
    </source>
</evidence>
<dbReference type="Gene3D" id="2.60.40.1840">
    <property type="match status" value="1"/>
</dbReference>
<dbReference type="SUPFAM" id="SSF63737">
    <property type="entry name" value="Leukotriene A4 hydrolase N-terminal domain"/>
    <property type="match status" value="1"/>
</dbReference>
<feature type="domain" description="Peptidase M1 membrane alanine aminopeptidase" evidence="13">
    <location>
        <begin position="236"/>
        <end position="449"/>
    </location>
</feature>
<keyword evidence="6 17" id="KW-0031">Aminopeptidase</keyword>
<dbReference type="Gene3D" id="2.60.40.1730">
    <property type="entry name" value="tricorn interacting facor f3 domain"/>
    <property type="match status" value="1"/>
</dbReference>
<keyword evidence="9" id="KW-0378">Hydrolase</keyword>
<organism evidence="17 18">
    <name type="scientific">Craurococcus roseus</name>
    <dbReference type="NCBI Taxonomy" id="77585"/>
    <lineage>
        <taxon>Bacteria</taxon>
        <taxon>Pseudomonadati</taxon>
        <taxon>Pseudomonadota</taxon>
        <taxon>Alphaproteobacteria</taxon>
        <taxon>Acetobacterales</taxon>
        <taxon>Acetobacteraceae</taxon>
        <taxon>Craurococcus</taxon>
    </lineage>
</organism>
<evidence type="ECO:0000256" key="12">
    <source>
        <dbReference type="NCBIfam" id="TIGR02414"/>
    </source>
</evidence>
<dbReference type="InterPro" id="IPR042097">
    <property type="entry name" value="Aminopeptidase_N-like_N_sf"/>
</dbReference>
<evidence type="ECO:0000256" key="3">
    <source>
        <dbReference type="ARBA" id="ARBA00010136"/>
    </source>
</evidence>
<dbReference type="Pfam" id="PF01433">
    <property type="entry name" value="Peptidase_M1"/>
    <property type="match status" value="1"/>
</dbReference>
<dbReference type="InterPro" id="IPR035414">
    <property type="entry name" value="Peptidase_M1_pepN_Ig-like"/>
</dbReference>
<name>A0ABP3QA31_9PROT</name>
<dbReference type="InterPro" id="IPR012779">
    <property type="entry name" value="Peptidase_M1_pepN"/>
</dbReference>
<dbReference type="Gene3D" id="3.30.2010.30">
    <property type="match status" value="1"/>
</dbReference>
<evidence type="ECO:0000313" key="18">
    <source>
        <dbReference type="Proteomes" id="UP001501588"/>
    </source>
</evidence>
<evidence type="ECO:0000256" key="11">
    <source>
        <dbReference type="ARBA" id="ARBA00023049"/>
    </source>
</evidence>
<evidence type="ECO:0000256" key="9">
    <source>
        <dbReference type="ARBA" id="ARBA00022801"/>
    </source>
</evidence>
<gene>
    <name evidence="17" type="primary">pepN</name>
    <name evidence="17" type="ORF">GCM10009416_22810</name>
</gene>
<dbReference type="InterPro" id="IPR027268">
    <property type="entry name" value="Peptidase_M4/M1_CTD_sf"/>
</dbReference>
<evidence type="ECO:0000313" key="17">
    <source>
        <dbReference type="EMBL" id="GAA0583821.1"/>
    </source>
</evidence>
<evidence type="ECO:0000256" key="2">
    <source>
        <dbReference type="ARBA" id="ARBA00001947"/>
    </source>
</evidence>
<dbReference type="Pfam" id="PF11940">
    <property type="entry name" value="DUF3458"/>
    <property type="match status" value="1"/>
</dbReference>
<dbReference type="EC" id="3.4.11.2" evidence="4 12"/>
<evidence type="ECO:0000256" key="5">
    <source>
        <dbReference type="ARBA" id="ARBA00015611"/>
    </source>
</evidence>
<feature type="domain" description="Peptidase M1 alanyl aminopeptidase C-terminal" evidence="15">
    <location>
        <begin position="564"/>
        <end position="883"/>
    </location>
</feature>
<dbReference type="SUPFAM" id="SSF55486">
    <property type="entry name" value="Metalloproteases ('zincins'), catalytic domain"/>
    <property type="match status" value="1"/>
</dbReference>
<evidence type="ECO:0000259" key="16">
    <source>
        <dbReference type="Pfam" id="PF17900"/>
    </source>
</evidence>
<dbReference type="InterPro" id="IPR024601">
    <property type="entry name" value="Peptidase_M1_pepN_C"/>
</dbReference>
<comment type="catalytic activity">
    <reaction evidence="1">
        <text>Release of an N-terminal amino acid, Xaa-|-Yaa- from a peptide, amide or arylamide. Xaa is preferably Ala, but may be most amino acids including Pro (slow action). When a terminal hydrophobic residue is followed by a prolyl residue, the two may be released as an intact Xaa-Pro dipeptide.</text>
        <dbReference type="EC" id="3.4.11.2"/>
    </reaction>
</comment>
<dbReference type="InterPro" id="IPR014782">
    <property type="entry name" value="Peptidase_M1_dom"/>
</dbReference>
<evidence type="ECO:0000256" key="7">
    <source>
        <dbReference type="ARBA" id="ARBA00022670"/>
    </source>
</evidence>
<keyword evidence="8" id="KW-0479">Metal-binding</keyword>
<evidence type="ECO:0000256" key="6">
    <source>
        <dbReference type="ARBA" id="ARBA00022438"/>
    </source>
</evidence>
<dbReference type="InterPro" id="IPR037144">
    <property type="entry name" value="Peptidase_M1_pepN_C_sf"/>
</dbReference>
<feature type="domain" description="Peptidase M1 alanyl aminopeptidase Ig-like fold" evidence="14">
    <location>
        <begin position="455"/>
        <end position="559"/>
    </location>
</feature>
<evidence type="ECO:0000259" key="15">
    <source>
        <dbReference type="Pfam" id="PF17432"/>
    </source>
</evidence>
<accession>A0ABP3QA31</accession>
<dbReference type="InterPro" id="IPR045357">
    <property type="entry name" value="Aminopeptidase_N-like_N"/>
</dbReference>
<evidence type="ECO:0000256" key="10">
    <source>
        <dbReference type="ARBA" id="ARBA00022833"/>
    </source>
</evidence>
<dbReference type="EMBL" id="BAAAFZ010000028">
    <property type="protein sequence ID" value="GAA0583821.1"/>
    <property type="molecule type" value="Genomic_DNA"/>
</dbReference>
<comment type="similarity">
    <text evidence="3">Belongs to the peptidase M1 family.</text>
</comment>
<comment type="caution">
    <text evidence="17">The sequence shown here is derived from an EMBL/GenBank/DDBJ whole genome shotgun (WGS) entry which is preliminary data.</text>
</comment>
<dbReference type="CDD" id="cd09600">
    <property type="entry name" value="M1_APN"/>
    <property type="match status" value="1"/>
</dbReference>
<sequence length="884" mass="96970">MAAPDTATAPRAIHRLDYRPPAFLVDSADLHFDLDPAATVVRSTLVLRRNPKAEDRHAPLRLDGEGLTLLGIKVDGVPFPKTHYTLGEDGSLTVPNPSDILVLETEVRIAPEENTAFSGLYTSGGNFYTQCEAEGFRRITFFPDRPDVMTRFTVAITADKARYPVLLSNGNPAGAGDGEGGKHWAKWEDPHPKPSYLFALVAGDLVAVSDYFTTKSGRDVVLNIWVRAGDEDKCAYAMDSLKRSMKWDEEVYGFEYDLDVFNIAAVSDFNMGAMENKGLNVFNTKFVLAKPDTATDGDYQGVETVIAHEYFHNWTGNRVTCRDWFQLSLKEGLTVFRDQQFSGDQGSRAVKRIRDVRGLRAAQFPEDAGPMAHPVRPDSYIEIDNFYTPTVYQKGAEVVRLLHTRIGAQAFRRGMDLYVERHDNSAATIEDFRAAMQDASGVDLSAFAKWYEQAGTPEVTAEGEYDEAARRYTLTLRQKTPPTPGQPEKRPLPIPVAMGLLDAGTGREQPTRLQGENEARTGTRTLMLEDAEARFVFEDVPAPPVPSLLRGFSAPVKLKGLPLDQLRTLAARDTDPFTRWDSGQQYAAAVMLGMVAAHRRGEPPGFDPALAEAVRANLAGADADPAFAAEALPLPGEGFLADQMDLADPEAIHLVRRHLRRRIGAECADALRETYERLADTGPYSPDGASIGRRSLRNACLAYLAAAGEDGMRLARAQFDAAANMTDVLAALSLLAESEEHGPAALAAFHARWRGDELVVDKWFSIQAMSAQAGTAARVRELQRHPDFSLRNPNRVRSLLGAFASGNPYRFHNRSGEGYALLADAVIALDPINASTAARLVGPLGLWRRQAPPLSGMMRRELERVLAAPNLSKGTYEKASKGLA</sequence>
<dbReference type="Pfam" id="PF17432">
    <property type="entry name" value="DUF3458_C"/>
    <property type="match status" value="1"/>
</dbReference>
<evidence type="ECO:0000256" key="1">
    <source>
        <dbReference type="ARBA" id="ARBA00000098"/>
    </source>
</evidence>
<reference evidence="18" key="1">
    <citation type="journal article" date="2019" name="Int. J. Syst. Evol. Microbiol.">
        <title>The Global Catalogue of Microorganisms (GCM) 10K type strain sequencing project: providing services to taxonomists for standard genome sequencing and annotation.</title>
        <authorList>
            <consortium name="The Broad Institute Genomics Platform"/>
            <consortium name="The Broad Institute Genome Sequencing Center for Infectious Disease"/>
            <person name="Wu L."/>
            <person name="Ma J."/>
        </authorList>
    </citation>
    <scope>NUCLEOTIDE SEQUENCE [LARGE SCALE GENOMIC DNA]</scope>
    <source>
        <strain evidence="18">JCM 9933</strain>
    </source>
</reference>
<dbReference type="Gene3D" id="1.25.50.10">
    <property type="entry name" value="Peptidase M1, alanyl aminopeptidase, C-terminal domain"/>
    <property type="match status" value="1"/>
</dbReference>
<dbReference type="NCBIfam" id="TIGR02414">
    <property type="entry name" value="pepN_proteo"/>
    <property type="match status" value="1"/>
</dbReference>
<evidence type="ECO:0000256" key="8">
    <source>
        <dbReference type="ARBA" id="ARBA00022723"/>
    </source>
</evidence>
<proteinExistence type="inferred from homology"/>
<evidence type="ECO:0000256" key="4">
    <source>
        <dbReference type="ARBA" id="ARBA00012564"/>
    </source>
</evidence>
<dbReference type="InterPro" id="IPR038438">
    <property type="entry name" value="PepN_Ig-like_sf"/>
</dbReference>
<dbReference type="PANTHER" id="PTHR46322:SF1">
    <property type="entry name" value="PUROMYCIN-SENSITIVE AMINOPEPTIDASE"/>
    <property type="match status" value="1"/>
</dbReference>
<dbReference type="PANTHER" id="PTHR46322">
    <property type="entry name" value="PUROMYCIN-SENSITIVE AMINOPEPTIDASE"/>
    <property type="match status" value="1"/>
</dbReference>
<keyword evidence="7" id="KW-0645">Protease</keyword>
<dbReference type="RefSeq" id="WP_343895422.1">
    <property type="nucleotide sequence ID" value="NZ_BAAAFZ010000028.1"/>
</dbReference>
<keyword evidence="11" id="KW-0482">Metalloprotease</keyword>
<evidence type="ECO:0000259" key="13">
    <source>
        <dbReference type="Pfam" id="PF01433"/>
    </source>
</evidence>
<dbReference type="Proteomes" id="UP001501588">
    <property type="component" value="Unassembled WGS sequence"/>
</dbReference>
<dbReference type="PRINTS" id="PR00756">
    <property type="entry name" value="ALADIPTASE"/>
</dbReference>
<dbReference type="Gene3D" id="1.10.390.10">
    <property type="entry name" value="Neutral Protease Domain 2"/>
    <property type="match status" value="1"/>
</dbReference>
<dbReference type="InterPro" id="IPR001930">
    <property type="entry name" value="Peptidase_M1"/>
</dbReference>
<protein>
    <recommendedName>
        <fullName evidence="5 12">Aminopeptidase N</fullName>
        <ecNumber evidence="4 12">3.4.11.2</ecNumber>
    </recommendedName>
</protein>
<dbReference type="Pfam" id="PF17900">
    <property type="entry name" value="Peptidase_M1_N"/>
    <property type="match status" value="1"/>
</dbReference>
<dbReference type="GO" id="GO:0004177">
    <property type="term" value="F:aminopeptidase activity"/>
    <property type="evidence" value="ECO:0007669"/>
    <property type="project" value="UniProtKB-KW"/>
</dbReference>
<feature type="domain" description="Aminopeptidase N-like N-terminal" evidence="16">
    <location>
        <begin position="114"/>
        <end position="197"/>
    </location>
</feature>
<keyword evidence="18" id="KW-1185">Reference proteome</keyword>